<proteinExistence type="predicted"/>
<reference evidence="2 4" key="2">
    <citation type="journal article" date="2014" name="BMC Genomics">
        <title>An improved genome release (version Mt4.0) for the model legume Medicago truncatula.</title>
        <authorList>
            <person name="Tang H."/>
            <person name="Krishnakumar V."/>
            <person name="Bidwell S."/>
            <person name="Rosen B."/>
            <person name="Chan A."/>
            <person name="Zhou S."/>
            <person name="Gentzbittel L."/>
            <person name="Childs K.L."/>
            <person name="Yandell M."/>
            <person name="Gundlach H."/>
            <person name="Mayer K.F."/>
            <person name="Schwartz D.C."/>
            <person name="Town C.D."/>
        </authorList>
    </citation>
    <scope>GENOME REANNOTATION</scope>
    <source>
        <strain evidence="2">A17</strain>
        <strain evidence="3 4">cv. Jemalong A17</strain>
    </source>
</reference>
<dbReference type="PANTHER" id="PTHR38926">
    <property type="entry name" value="F-BOX DOMAIN CONTAINING PROTEIN, EXPRESSED"/>
    <property type="match status" value="1"/>
</dbReference>
<dbReference type="PANTHER" id="PTHR38926:SF2">
    <property type="entry name" value="F-BOX_LRR-REPEAT PROTEIN 21-RELATED"/>
    <property type="match status" value="1"/>
</dbReference>
<dbReference type="SUPFAM" id="SSF81383">
    <property type="entry name" value="F-box domain"/>
    <property type="match status" value="1"/>
</dbReference>
<evidence type="ECO:0000313" key="2">
    <source>
        <dbReference type="EMBL" id="KEH22504.1"/>
    </source>
</evidence>
<accession>A0A072TYD1</accession>
<dbReference type="CDD" id="cd22164">
    <property type="entry name" value="F-box_AtSKIP19-like"/>
    <property type="match status" value="1"/>
</dbReference>
<evidence type="ECO:0000313" key="3">
    <source>
        <dbReference type="EnsemblPlants" id="KEH22504"/>
    </source>
</evidence>
<protein>
    <submittedName>
        <fullName evidence="2">F-box/LRR protein</fullName>
    </submittedName>
</protein>
<sequence>MKKKEIVCTMASCSSQTMKKKAKREISEGPNWLDLPRDITQNILQRLNAVEIVTSASLVCALWWNICKEPLMWRTIHMGYNDRCPCNNMDLFSEVANKFPLLEELDISFSNISKDSLEFIGRFCPLLKSLKFSRSFFRSIKWNDALAIAKTMPKLRYLSMIGNTLTNDELLVILDRCPLLEYLDLRICFRLDLSGSLKKRCRDQIKYLILPIDVVGDCDEQYYDYYISA</sequence>
<dbReference type="AlphaFoldDB" id="A0A072TYD1"/>
<feature type="domain" description="F-box" evidence="1">
    <location>
        <begin position="29"/>
        <end position="76"/>
    </location>
</feature>
<dbReference type="InterPro" id="IPR032675">
    <property type="entry name" value="LRR_dom_sf"/>
</dbReference>
<dbReference type="PROSITE" id="PS50181">
    <property type="entry name" value="FBOX"/>
    <property type="match status" value="1"/>
</dbReference>
<reference evidence="2 4" key="1">
    <citation type="journal article" date="2011" name="Nature">
        <title>The Medicago genome provides insight into the evolution of rhizobial symbioses.</title>
        <authorList>
            <person name="Young N.D."/>
            <person name="Debelle F."/>
            <person name="Oldroyd G.E."/>
            <person name="Geurts R."/>
            <person name="Cannon S.B."/>
            <person name="Udvardi M.K."/>
            <person name="Benedito V.A."/>
            <person name="Mayer K.F."/>
            <person name="Gouzy J."/>
            <person name="Schoof H."/>
            <person name="Van de Peer Y."/>
            <person name="Proost S."/>
            <person name="Cook D.R."/>
            <person name="Meyers B.C."/>
            <person name="Spannagl M."/>
            <person name="Cheung F."/>
            <person name="De Mita S."/>
            <person name="Krishnakumar V."/>
            <person name="Gundlach H."/>
            <person name="Zhou S."/>
            <person name="Mudge J."/>
            <person name="Bharti A.K."/>
            <person name="Murray J.D."/>
            <person name="Naoumkina M.A."/>
            <person name="Rosen B."/>
            <person name="Silverstein K.A."/>
            <person name="Tang H."/>
            <person name="Rombauts S."/>
            <person name="Zhao P.X."/>
            <person name="Zhou P."/>
            <person name="Barbe V."/>
            <person name="Bardou P."/>
            <person name="Bechner M."/>
            <person name="Bellec A."/>
            <person name="Berger A."/>
            <person name="Berges H."/>
            <person name="Bidwell S."/>
            <person name="Bisseling T."/>
            <person name="Choisne N."/>
            <person name="Couloux A."/>
            <person name="Denny R."/>
            <person name="Deshpande S."/>
            <person name="Dai X."/>
            <person name="Doyle J.J."/>
            <person name="Dudez A.M."/>
            <person name="Farmer A.D."/>
            <person name="Fouteau S."/>
            <person name="Franken C."/>
            <person name="Gibelin C."/>
            <person name="Gish J."/>
            <person name="Goldstein S."/>
            <person name="Gonzalez A.J."/>
            <person name="Green P.J."/>
            <person name="Hallab A."/>
            <person name="Hartog M."/>
            <person name="Hua A."/>
            <person name="Humphray S.J."/>
            <person name="Jeong D.H."/>
            <person name="Jing Y."/>
            <person name="Jocker A."/>
            <person name="Kenton S.M."/>
            <person name="Kim D.J."/>
            <person name="Klee K."/>
            <person name="Lai H."/>
            <person name="Lang C."/>
            <person name="Lin S."/>
            <person name="Macmil S.L."/>
            <person name="Magdelenat G."/>
            <person name="Matthews L."/>
            <person name="McCorrison J."/>
            <person name="Monaghan E.L."/>
            <person name="Mun J.H."/>
            <person name="Najar F.Z."/>
            <person name="Nicholson C."/>
            <person name="Noirot C."/>
            <person name="O'Bleness M."/>
            <person name="Paule C.R."/>
            <person name="Poulain J."/>
            <person name="Prion F."/>
            <person name="Qin B."/>
            <person name="Qu C."/>
            <person name="Retzel E.F."/>
            <person name="Riddle C."/>
            <person name="Sallet E."/>
            <person name="Samain S."/>
            <person name="Samson N."/>
            <person name="Sanders I."/>
            <person name="Saurat O."/>
            <person name="Scarpelli C."/>
            <person name="Schiex T."/>
            <person name="Segurens B."/>
            <person name="Severin A.J."/>
            <person name="Sherrier D.J."/>
            <person name="Shi R."/>
            <person name="Sims S."/>
            <person name="Singer S.R."/>
            <person name="Sinharoy S."/>
            <person name="Sterck L."/>
            <person name="Viollet A."/>
            <person name="Wang B.B."/>
            <person name="Wang K."/>
            <person name="Wang M."/>
            <person name="Wang X."/>
            <person name="Warfsmann J."/>
            <person name="Weissenbach J."/>
            <person name="White D.D."/>
            <person name="White J.D."/>
            <person name="Wiley G.B."/>
            <person name="Wincker P."/>
            <person name="Xing Y."/>
            <person name="Yang L."/>
            <person name="Yao Z."/>
            <person name="Ying F."/>
            <person name="Zhai J."/>
            <person name="Zhou L."/>
            <person name="Zuber A."/>
            <person name="Denarie J."/>
            <person name="Dixon R.A."/>
            <person name="May G.D."/>
            <person name="Schwartz D.C."/>
            <person name="Rogers J."/>
            <person name="Quetier F."/>
            <person name="Town C.D."/>
            <person name="Roe B.A."/>
        </authorList>
    </citation>
    <scope>NUCLEOTIDE SEQUENCE [LARGE SCALE GENOMIC DNA]</scope>
    <source>
        <strain evidence="2">A17</strain>
        <strain evidence="3 4">cv. Jemalong A17</strain>
    </source>
</reference>
<dbReference type="InterPro" id="IPR036047">
    <property type="entry name" value="F-box-like_dom_sf"/>
</dbReference>
<name>A0A072TYD1_MEDTR</name>
<dbReference type="Proteomes" id="UP000002051">
    <property type="component" value="Unassembled WGS sequence"/>
</dbReference>
<dbReference type="Gene3D" id="3.80.10.10">
    <property type="entry name" value="Ribonuclease Inhibitor"/>
    <property type="match status" value="1"/>
</dbReference>
<dbReference type="GO" id="GO:1905761">
    <property type="term" value="F:SCF ubiquitin ligase complex binding"/>
    <property type="evidence" value="ECO:0000318"/>
    <property type="project" value="GO_Central"/>
</dbReference>
<dbReference type="Pfam" id="PF12937">
    <property type="entry name" value="F-box-like"/>
    <property type="match status" value="1"/>
</dbReference>
<gene>
    <name evidence="3" type="primary">25499944</name>
    <name evidence="2" type="ordered locus">MTR_7g451730</name>
</gene>
<dbReference type="InterPro" id="IPR001810">
    <property type="entry name" value="F-box_dom"/>
</dbReference>
<dbReference type="EMBL" id="CM001223">
    <property type="protein sequence ID" value="KEH22504.1"/>
    <property type="molecule type" value="Genomic_DNA"/>
</dbReference>
<dbReference type="HOGENOM" id="CLU_044915_0_1_1"/>
<evidence type="ECO:0000259" key="1">
    <source>
        <dbReference type="PROSITE" id="PS50181"/>
    </source>
</evidence>
<reference evidence="3" key="3">
    <citation type="submission" date="2015-04" db="UniProtKB">
        <authorList>
            <consortium name="EnsemblPlants"/>
        </authorList>
    </citation>
    <scope>IDENTIFICATION</scope>
    <source>
        <strain evidence="3">cv. Jemalong A17</strain>
    </source>
</reference>
<dbReference type="SUPFAM" id="SSF52047">
    <property type="entry name" value="RNI-like"/>
    <property type="match status" value="1"/>
</dbReference>
<organism evidence="2 4">
    <name type="scientific">Medicago truncatula</name>
    <name type="common">Barrel medic</name>
    <name type="synonym">Medicago tribuloides</name>
    <dbReference type="NCBI Taxonomy" id="3880"/>
    <lineage>
        <taxon>Eukaryota</taxon>
        <taxon>Viridiplantae</taxon>
        <taxon>Streptophyta</taxon>
        <taxon>Embryophyta</taxon>
        <taxon>Tracheophyta</taxon>
        <taxon>Spermatophyta</taxon>
        <taxon>Magnoliopsida</taxon>
        <taxon>eudicotyledons</taxon>
        <taxon>Gunneridae</taxon>
        <taxon>Pentapetalae</taxon>
        <taxon>rosids</taxon>
        <taxon>fabids</taxon>
        <taxon>Fabales</taxon>
        <taxon>Fabaceae</taxon>
        <taxon>Papilionoideae</taxon>
        <taxon>50 kb inversion clade</taxon>
        <taxon>NPAAA clade</taxon>
        <taxon>Hologalegina</taxon>
        <taxon>IRL clade</taxon>
        <taxon>Trifolieae</taxon>
        <taxon>Medicago</taxon>
    </lineage>
</organism>
<keyword evidence="4" id="KW-1185">Reference proteome</keyword>
<dbReference type="EnsemblPlants" id="KEH22504">
    <property type="protein sequence ID" value="KEH22504"/>
    <property type="gene ID" value="MTR_7g451730"/>
</dbReference>
<evidence type="ECO:0000313" key="4">
    <source>
        <dbReference type="Proteomes" id="UP000002051"/>
    </source>
</evidence>